<name>A0A178BTI9_9EURO</name>
<accession>A0A178BTI9</accession>
<comment type="caution">
    <text evidence="2">The sequence shown here is derived from an EMBL/GenBank/DDBJ whole genome shotgun (WGS) entry which is preliminary data.</text>
</comment>
<dbReference type="EMBL" id="LVCJ01000160">
    <property type="protein sequence ID" value="OAL20356.1"/>
    <property type="molecule type" value="Genomic_DNA"/>
</dbReference>
<organism evidence="2 3">
    <name type="scientific">Fonsecaea nubica</name>
    <dbReference type="NCBI Taxonomy" id="856822"/>
    <lineage>
        <taxon>Eukaryota</taxon>
        <taxon>Fungi</taxon>
        <taxon>Dikarya</taxon>
        <taxon>Ascomycota</taxon>
        <taxon>Pezizomycotina</taxon>
        <taxon>Eurotiomycetes</taxon>
        <taxon>Chaetothyriomycetidae</taxon>
        <taxon>Chaetothyriales</taxon>
        <taxon>Herpotrichiellaceae</taxon>
        <taxon>Fonsecaea</taxon>
    </lineage>
</organism>
<dbReference type="RefSeq" id="XP_022494276.1">
    <property type="nucleotide sequence ID" value="XM_022649754.1"/>
</dbReference>
<dbReference type="Proteomes" id="UP000185904">
    <property type="component" value="Unassembled WGS sequence"/>
</dbReference>
<evidence type="ECO:0000313" key="2">
    <source>
        <dbReference type="EMBL" id="OAL20356.1"/>
    </source>
</evidence>
<dbReference type="AlphaFoldDB" id="A0A178BTI9"/>
<feature type="region of interest" description="Disordered" evidence="1">
    <location>
        <begin position="49"/>
        <end position="80"/>
    </location>
</feature>
<feature type="region of interest" description="Disordered" evidence="1">
    <location>
        <begin position="299"/>
        <end position="324"/>
    </location>
</feature>
<keyword evidence="3" id="KW-1185">Reference proteome</keyword>
<gene>
    <name evidence="2" type="ORF">AYO20_11507</name>
</gene>
<evidence type="ECO:0000313" key="3">
    <source>
        <dbReference type="Proteomes" id="UP000185904"/>
    </source>
</evidence>
<protein>
    <submittedName>
        <fullName evidence="2">pH response protein</fullName>
    </submittedName>
</protein>
<dbReference type="GeneID" id="34594886"/>
<reference evidence="2 3" key="1">
    <citation type="submission" date="2016-03" db="EMBL/GenBank/DDBJ databases">
        <title>The draft genome sequence of Fonsecaea nubica causative agent of cutaneous subcutaneous infection in human host.</title>
        <authorList>
            <person name="Costa F."/>
            <person name="Sybren D.H."/>
            <person name="Raittz R.T."/>
            <person name="Weiss V.A."/>
            <person name="Leao A.C."/>
            <person name="Gomes R."/>
            <person name="De Souza E.M."/>
            <person name="Pedrosa F.O."/>
            <person name="Steffens M.B."/>
            <person name="Bombassaro A."/>
            <person name="Tadra-Sfeir M.Z."/>
            <person name="Moreno L.F."/>
            <person name="Najafzadeh M.J."/>
            <person name="Felipe M.S."/>
            <person name="Teixeira M."/>
            <person name="Sun J."/>
            <person name="Xi L."/>
            <person name="Castro M.A."/>
            <person name="Vicente V.A."/>
        </authorList>
    </citation>
    <scope>NUCLEOTIDE SEQUENCE [LARGE SCALE GENOMIC DNA]</scope>
    <source>
        <strain evidence="2 3">CBS 269.64</strain>
    </source>
</reference>
<sequence length="324" mass="36081">MPLEKRVSIDQPTYPLLVVAHDAHKPLPPAHILDILYTGSVEMYEDGVKEEEEDAGNTKKTSAMGRGVGQITERSGSNSGAYEKGKVLRSARYDHRAEEDASLDVDLVFAVSAVAFTQFMDPESIQNLGRTVRRVPGRDRIHQVVKVNDTRLFRETAIPALWLKILHPHTSGTSPKTVESSIRFPCSKKQDDREYHGYTNLQDHCLPAHNPTVERFTAETSQGHHRHYNMIPIIHDQRLSVVSTSHLSCVIQARRPPSQEKKQANPDSDEDCTGQILHDRHSIRALSTEKLAETGLSWLSQGNTPMPGTPADNKNMVLSGTSAM</sequence>
<evidence type="ECO:0000256" key="1">
    <source>
        <dbReference type="SAM" id="MobiDB-lite"/>
    </source>
</evidence>
<proteinExistence type="predicted"/>